<dbReference type="Gene3D" id="3.40.50.620">
    <property type="entry name" value="HUPs"/>
    <property type="match status" value="1"/>
</dbReference>
<dbReference type="InterPro" id="IPR015422">
    <property type="entry name" value="PyrdxlP-dep_Trfase_small"/>
</dbReference>
<protein>
    <recommendedName>
        <fullName evidence="5">Aminotransferase class V domain-containing protein</fullName>
    </recommendedName>
</protein>
<evidence type="ECO:0000256" key="1">
    <source>
        <dbReference type="SAM" id="MobiDB-lite"/>
    </source>
</evidence>
<organism evidence="4">
    <name type="scientific">Cuerna arida</name>
    <dbReference type="NCBI Taxonomy" id="1464854"/>
    <lineage>
        <taxon>Eukaryota</taxon>
        <taxon>Metazoa</taxon>
        <taxon>Ecdysozoa</taxon>
        <taxon>Arthropoda</taxon>
        <taxon>Hexapoda</taxon>
        <taxon>Insecta</taxon>
        <taxon>Pterygota</taxon>
        <taxon>Neoptera</taxon>
        <taxon>Paraneoptera</taxon>
        <taxon>Hemiptera</taxon>
        <taxon>Auchenorrhyncha</taxon>
        <taxon>Membracoidea</taxon>
        <taxon>Cicadellidae</taxon>
        <taxon>Cicadellinae</taxon>
        <taxon>Proconiini</taxon>
        <taxon>Cuerna</taxon>
    </lineage>
</organism>
<feature type="region of interest" description="Disordered" evidence="1">
    <location>
        <begin position="706"/>
        <end position="734"/>
    </location>
</feature>
<dbReference type="Gene3D" id="3.40.640.10">
    <property type="entry name" value="Type I PLP-dependent aspartate aminotransferase-like (Major domain)"/>
    <property type="match status" value="1"/>
</dbReference>
<reference evidence="4" key="1">
    <citation type="submission" date="2015-11" db="EMBL/GenBank/DDBJ databases">
        <title>De novo transcriptome assembly of four potential Pierce s Disease insect vectors from Arizona vineyards.</title>
        <authorList>
            <person name="Tassone E.E."/>
        </authorList>
    </citation>
    <scope>NUCLEOTIDE SEQUENCE</scope>
</reference>
<dbReference type="InterPro" id="IPR014729">
    <property type="entry name" value="Rossmann-like_a/b/a_fold"/>
</dbReference>
<gene>
    <name evidence="4" type="ORF">g.40352</name>
</gene>
<evidence type="ECO:0000313" key="4">
    <source>
        <dbReference type="EMBL" id="JAS41022.1"/>
    </source>
</evidence>
<feature type="region of interest" description="Disordered" evidence="1">
    <location>
        <begin position="994"/>
        <end position="1020"/>
    </location>
</feature>
<evidence type="ECO:0008006" key="5">
    <source>
        <dbReference type="Google" id="ProtNLM"/>
    </source>
</evidence>
<feature type="domain" description="tRNA(Ile)-lysidine/2-thiocytidine synthase N-terminal" evidence="3">
    <location>
        <begin position="1152"/>
        <end position="1317"/>
    </location>
</feature>
<dbReference type="Pfam" id="PF00266">
    <property type="entry name" value="Aminotran_5"/>
    <property type="match status" value="1"/>
</dbReference>
<dbReference type="SUPFAM" id="SSF52402">
    <property type="entry name" value="Adenine nucleotide alpha hydrolases-like"/>
    <property type="match status" value="1"/>
</dbReference>
<accession>A0A1B6ESU0</accession>
<dbReference type="CDD" id="cd24138">
    <property type="entry name" value="TtcA-like"/>
    <property type="match status" value="1"/>
</dbReference>
<dbReference type="Pfam" id="PF01171">
    <property type="entry name" value="ATP_bind_3"/>
    <property type="match status" value="1"/>
</dbReference>
<dbReference type="GO" id="GO:0016740">
    <property type="term" value="F:transferase activity"/>
    <property type="evidence" value="ECO:0007669"/>
    <property type="project" value="UniProtKB-ARBA"/>
</dbReference>
<dbReference type="SUPFAM" id="SSF53383">
    <property type="entry name" value="PLP-dependent transferases"/>
    <property type="match status" value="1"/>
</dbReference>
<dbReference type="InterPro" id="IPR015421">
    <property type="entry name" value="PyrdxlP-dep_Trfase_major"/>
</dbReference>
<evidence type="ECO:0000259" key="3">
    <source>
        <dbReference type="Pfam" id="PF01171"/>
    </source>
</evidence>
<dbReference type="PANTHER" id="PTHR43686:SF1">
    <property type="entry name" value="AMINOTRAN_5 DOMAIN-CONTAINING PROTEIN"/>
    <property type="match status" value="1"/>
</dbReference>
<dbReference type="InterPro" id="IPR011063">
    <property type="entry name" value="TilS/TtcA_N"/>
</dbReference>
<dbReference type="PANTHER" id="PTHR43686">
    <property type="entry name" value="SULFURTRANSFERASE-RELATED"/>
    <property type="match status" value="1"/>
</dbReference>
<name>A0A1B6ESU0_9HEMI</name>
<feature type="compositionally biased region" description="Basic and acidic residues" evidence="1">
    <location>
        <begin position="1008"/>
        <end position="1017"/>
    </location>
</feature>
<dbReference type="InterPro" id="IPR000192">
    <property type="entry name" value="Aminotrans_V_dom"/>
</dbReference>
<sequence>MCNLTRVIMSSVKKGFGNRKFYALPEDYALKSAKLKSQTSIKKEDSNKLMKYVDDNIIGKNTTFVGPFGRRKVVYCDYTASGRSLQFIEDYITREVLPLYGNTHTTTTITSLQSTLYRHEARDIIRNAVHASEDDVVIFAGHGCTGAVHKLIHGLDLSEPPVVFVGPCEHHSNLLPWREVGAKIVRVSETKEGFLDLVDLENQLQFQRTVEGSEKTLIGCFSAASNITGILADDIATTLLLHQYGALAFWDYATAAPYVQLDMNPLLPGVNEKAVCKDAIFFSGHKFVGGVQTPGVLVAKKSLFVNSVPQGCGGGTVFFVTATGHRYLKDTEMREEGGTAAIVESIRAGLAMQLKMTVGVANIMAKEEKITKIVLSHLRKVPEVLLLGNCSQQAKRLAVFSFMVRHPRGTFLHHNFVCAVLNDVFGIQARGGCACAGPYAQDLMGIDEDLAAQYENILLEDEKLDRHHLRRKEEHSSYELLRPGFTRVSLPYHISEAEVLYVMEAIKMVATEGWKLLPQYIVNPETSEWRHHSNTVFRDRKWLGQIRYVDGKMAVHERKVSGVASCPSDYGECLQTARNTFNKARKMAQRYPLGDQCVMFNEETNRLRWFMLPSEAQDLLLGNCTNVKTSLPFTPSDYGGSRGGGGLSPPHHSPHSFSRHKSLSSLEIQLNNINSQEVRARADSCSKDQSRLVGARERCYSLGGDTLPTLPRSRRDRQISCSSQTDGHRDNSLSAGVAEQPVRVSTPPVMVTTNNPQHLQAYMQEVSMSLATEIKSEIREVINRVEDVLSSESADESGCCERRQTVDFVSGPPVVINSPAIDVTSRQHSVSTPVFDVSTSQQCVTPPCNVNMNAGQQCATPPVPDMVLNQQCATPPMFDICLGVQCYTPPVIDSGVGQQNSPVPMFDLSSGQQSMVVPCLQPLGLPSTPPRQRAFSSPSSSFLQIMDPNLQASPHSSISADHVAECLAELTGEMVSELKSEIREMVNQVDELISPSSESCRTNSPEMETEKPRRTESDSSLTDVVEMDCLNSIAEGVEDCHKLKFKDTRRSTVNSISSQDSGINLSYHERDSSPADTIWRRNSEIKDKAKKSASKKFEHCTLTNKKEQENGLADNLKDNLSKPRWHCPPKNIWKPTTDALKEFAMIQDGDRVLVCLSGGKDSLSLLHTLHQYQYYANSKGVHFTLGAATVDPGSSAYNPRPLIPYLHALGVHYLFEEQSILETASQLECKSICSFCSRMKRGRLYAAARREGYNVLALGQHLDDLAESFLMSTFHNGRLRSMKAHYYIKERDLRVIRPFVYVRERSLRQFAESRHLPVIPENCPACFEAPKERYRTKQMLAQQEILFPRLFLSLKAALKPLISFRRTGEESKVYQRNSLVPDSDSETETEEEPVALTTADPSSPTQK</sequence>
<feature type="domain" description="Aminotransferase class V" evidence="2">
    <location>
        <begin position="74"/>
        <end position="441"/>
    </location>
</feature>
<feature type="compositionally biased region" description="Acidic residues" evidence="1">
    <location>
        <begin position="1383"/>
        <end position="1393"/>
    </location>
</feature>
<proteinExistence type="predicted"/>
<feature type="compositionally biased region" description="Basic residues" evidence="1">
    <location>
        <begin position="652"/>
        <end position="661"/>
    </location>
</feature>
<feature type="region of interest" description="Disordered" evidence="1">
    <location>
        <begin position="635"/>
        <end position="661"/>
    </location>
</feature>
<dbReference type="EMBL" id="GECZ01028747">
    <property type="protein sequence ID" value="JAS41022.1"/>
    <property type="molecule type" value="Transcribed_RNA"/>
</dbReference>
<dbReference type="InterPro" id="IPR015424">
    <property type="entry name" value="PyrdxlP-dep_Trfase"/>
</dbReference>
<feature type="region of interest" description="Disordered" evidence="1">
    <location>
        <begin position="1369"/>
        <end position="1407"/>
    </location>
</feature>
<dbReference type="Gene3D" id="3.90.1150.10">
    <property type="entry name" value="Aspartate Aminotransferase, domain 1"/>
    <property type="match status" value="1"/>
</dbReference>
<evidence type="ECO:0000259" key="2">
    <source>
        <dbReference type="Pfam" id="PF00266"/>
    </source>
</evidence>
<feature type="compositionally biased region" description="Polar residues" evidence="1">
    <location>
        <begin position="994"/>
        <end position="1006"/>
    </location>
</feature>